<evidence type="ECO:0000256" key="1">
    <source>
        <dbReference type="ARBA" id="ARBA00001971"/>
    </source>
</evidence>
<dbReference type="CDD" id="cd11053">
    <property type="entry name" value="CYP110-like"/>
    <property type="match status" value="1"/>
</dbReference>
<evidence type="ECO:0000313" key="5">
    <source>
        <dbReference type="EMBL" id="MEE4021893.1"/>
    </source>
</evidence>
<dbReference type="Proteomes" id="UP001335729">
    <property type="component" value="Unassembled WGS sequence"/>
</dbReference>
<dbReference type="PANTHER" id="PTHR24305">
    <property type="entry name" value="CYTOCHROME P450"/>
    <property type="match status" value="1"/>
</dbReference>
<dbReference type="InterPro" id="IPR050121">
    <property type="entry name" value="Cytochrome_P450_monoxygenase"/>
</dbReference>
<keyword evidence="3" id="KW-0408">Iron</keyword>
<gene>
    <name evidence="5" type="ORF">V1Y59_02290</name>
</gene>
<dbReference type="Gene3D" id="1.10.630.10">
    <property type="entry name" value="Cytochrome P450"/>
    <property type="match status" value="1"/>
</dbReference>
<dbReference type="PANTHER" id="PTHR24305:SF166">
    <property type="entry name" value="CYTOCHROME P450 12A4, MITOCHONDRIAL-RELATED"/>
    <property type="match status" value="1"/>
</dbReference>
<evidence type="ECO:0000256" key="4">
    <source>
        <dbReference type="SAM" id="MobiDB-lite"/>
    </source>
</evidence>
<comment type="caution">
    <text evidence="5">The sequence shown here is derived from an EMBL/GenBank/DDBJ whole genome shotgun (WGS) entry which is preliminary data.</text>
</comment>
<keyword evidence="3" id="KW-0503">Monooxygenase</keyword>
<reference evidence="5 6" key="1">
    <citation type="submission" date="2024-01" db="EMBL/GenBank/DDBJ databases">
        <title>Draft genome sequence of Gordonia sp. PKS22-38.</title>
        <authorList>
            <person name="Suphannarot A."/>
            <person name="Mingma R."/>
        </authorList>
    </citation>
    <scope>NUCLEOTIDE SEQUENCE [LARGE SCALE GENOMIC DNA]</scope>
    <source>
        <strain evidence="5 6">PKS22-38</strain>
    </source>
</reference>
<sequence>MSTAHTTAHATEVMPMLPPGPRLPAAVQGLGFALRRRQTIATLARRHGPVFTIAIPLFGDVVVIADPTLARQLFTTSTDRVVNIRPNLGRVLGSGSIFSLDGGDHRRRRRLLTPPLHGKRIRLYEAVVAEELEAESRSWPIGTPFPTLEPMMRVTLNVILRTVFGAQGTELRTLREIIPPMVEVGSRMATIPDIPIALGRIDPRRRFAARRATYDRLVRSLITQARNDSRLDERDDILALMVQSRYDDGSAMTDAEIADELLTLLVAGHETTATTLAWAIERLQRHPAILDALVTEVDAGGDELMAATITEIQRSRPVIDFAGRHVIDDMLELGPYRIPKGYNIMVAISLLHDDSRHFRDPERFDPKRFLGSTPGPAWLPFGGGTRRCIGAAFAQMEMDVVLRTLLRDFTVESTTRPGERWHSRGVAYAPGDGGRVTLHRRHDH</sequence>
<dbReference type="InterPro" id="IPR017972">
    <property type="entry name" value="Cyt_P450_CS"/>
</dbReference>
<dbReference type="RefSeq" id="WP_330503191.1">
    <property type="nucleotide sequence ID" value="NZ_JAZDUE010000001.1"/>
</dbReference>
<evidence type="ECO:0000256" key="2">
    <source>
        <dbReference type="ARBA" id="ARBA00010617"/>
    </source>
</evidence>
<dbReference type="Pfam" id="PF00067">
    <property type="entry name" value="p450"/>
    <property type="match status" value="1"/>
</dbReference>
<dbReference type="PRINTS" id="PR00385">
    <property type="entry name" value="P450"/>
</dbReference>
<dbReference type="InterPro" id="IPR001128">
    <property type="entry name" value="Cyt_P450"/>
</dbReference>
<dbReference type="PRINTS" id="PR00463">
    <property type="entry name" value="EP450I"/>
</dbReference>
<proteinExistence type="inferred from homology"/>
<keyword evidence="3" id="KW-0560">Oxidoreductase</keyword>
<keyword evidence="3" id="KW-0479">Metal-binding</keyword>
<feature type="region of interest" description="Disordered" evidence="4">
    <location>
        <begin position="1"/>
        <end position="20"/>
    </location>
</feature>
<evidence type="ECO:0000313" key="6">
    <source>
        <dbReference type="Proteomes" id="UP001335729"/>
    </source>
</evidence>
<accession>A0ABU7MNS0</accession>
<dbReference type="EMBL" id="JAZDUE010000001">
    <property type="protein sequence ID" value="MEE4021893.1"/>
    <property type="molecule type" value="Genomic_DNA"/>
</dbReference>
<comment type="similarity">
    <text evidence="2 3">Belongs to the cytochrome P450 family.</text>
</comment>
<dbReference type="InterPro" id="IPR036396">
    <property type="entry name" value="Cyt_P450_sf"/>
</dbReference>
<dbReference type="PROSITE" id="PS00086">
    <property type="entry name" value="CYTOCHROME_P450"/>
    <property type="match status" value="1"/>
</dbReference>
<dbReference type="InterPro" id="IPR002401">
    <property type="entry name" value="Cyt_P450_E_grp-I"/>
</dbReference>
<protein>
    <submittedName>
        <fullName evidence="5">Cytochrome P450</fullName>
    </submittedName>
</protein>
<keyword evidence="6" id="KW-1185">Reference proteome</keyword>
<evidence type="ECO:0000256" key="3">
    <source>
        <dbReference type="RuleBase" id="RU000461"/>
    </source>
</evidence>
<keyword evidence="3" id="KW-0349">Heme</keyword>
<name>A0ABU7MNS0_9ACTN</name>
<comment type="cofactor">
    <cofactor evidence="1">
        <name>heme</name>
        <dbReference type="ChEBI" id="CHEBI:30413"/>
    </cofactor>
</comment>
<dbReference type="SUPFAM" id="SSF48264">
    <property type="entry name" value="Cytochrome P450"/>
    <property type="match status" value="1"/>
</dbReference>
<organism evidence="5 6">
    <name type="scientific">Gordonia prachuapensis</name>
    <dbReference type="NCBI Taxonomy" id="3115651"/>
    <lineage>
        <taxon>Bacteria</taxon>
        <taxon>Bacillati</taxon>
        <taxon>Actinomycetota</taxon>
        <taxon>Actinomycetes</taxon>
        <taxon>Mycobacteriales</taxon>
        <taxon>Gordoniaceae</taxon>
        <taxon>Gordonia</taxon>
    </lineage>
</organism>